<dbReference type="GO" id="GO:0005886">
    <property type="term" value="C:plasma membrane"/>
    <property type="evidence" value="ECO:0007669"/>
    <property type="project" value="UniProtKB-SubCell"/>
</dbReference>
<sequence length="177" mass="19848">MPDFKKCFIIKFIDDLKIKSGMKKENKKGISLLEFLLVLSIIVILSTFAVPAWNRFFEINRYNNFIMVVENAINRAKIVAMEKSTNVGVCISDNQILIYDTGYARSSDPCTGTLLFTVTPESENISISSNGTIIFDPRGLNIMVGGNVCIHHNEFNTYYRIIIGRGHQRVEKGSGGC</sequence>
<keyword evidence="8 11" id="KW-0472">Membrane</keyword>
<dbReference type="InterPro" id="IPR012902">
    <property type="entry name" value="N_methyl_site"/>
</dbReference>
<dbReference type="NCBIfam" id="TIGR02532">
    <property type="entry name" value="IV_pilin_GFxxxE"/>
    <property type="match status" value="1"/>
</dbReference>
<comment type="subcellular location">
    <subcellularLocation>
        <location evidence="1">Cell inner membrane</location>
        <topology evidence="1">Single-pass membrane protein</topology>
    </subcellularLocation>
</comment>
<evidence type="ECO:0000256" key="7">
    <source>
        <dbReference type="ARBA" id="ARBA00022989"/>
    </source>
</evidence>
<comment type="caution">
    <text evidence="13">The sequence shown here is derived from an EMBL/GenBank/DDBJ whole genome shotgun (WGS) entry which is preliminary data.</text>
</comment>
<evidence type="ECO:0000256" key="8">
    <source>
        <dbReference type="ARBA" id="ARBA00023136"/>
    </source>
</evidence>
<organism evidence="13 14">
    <name type="scientific">Candidatus Thermodesulfobacterium syntrophicum</name>
    <dbReference type="NCBI Taxonomy" id="3060442"/>
    <lineage>
        <taxon>Bacteria</taxon>
        <taxon>Pseudomonadati</taxon>
        <taxon>Thermodesulfobacteriota</taxon>
        <taxon>Thermodesulfobacteria</taxon>
        <taxon>Thermodesulfobacteriales</taxon>
        <taxon>Thermodesulfobacteriaceae</taxon>
        <taxon>Thermodesulfobacterium</taxon>
    </lineage>
</organism>
<evidence type="ECO:0000256" key="1">
    <source>
        <dbReference type="ARBA" id="ARBA00004377"/>
    </source>
</evidence>
<dbReference type="Proteomes" id="UP001144110">
    <property type="component" value="Unassembled WGS sequence"/>
</dbReference>
<gene>
    <name evidence="13" type="ORF">OD816_000818</name>
</gene>
<keyword evidence="5" id="KW-0997">Cell inner membrane</keyword>
<name>A0AAE3P419_9BACT</name>
<evidence type="ECO:0000256" key="6">
    <source>
        <dbReference type="ARBA" id="ARBA00022692"/>
    </source>
</evidence>
<reference evidence="13" key="1">
    <citation type="submission" date="2022-11" db="EMBL/GenBank/DDBJ databases">
        <title>Candidatus Alkanophaga archaea from heated hydrothermal vent sediment oxidize petroleum alkanes.</title>
        <authorList>
            <person name="Zehnle H."/>
            <person name="Laso-Perez R."/>
            <person name="Lipp J."/>
            <person name="Teske A."/>
            <person name="Wegener G."/>
        </authorList>
    </citation>
    <scope>NUCLEOTIDE SEQUENCE</scope>
    <source>
        <strain evidence="13">MCA70</strain>
    </source>
</reference>
<keyword evidence="7 11" id="KW-1133">Transmembrane helix</keyword>
<dbReference type="Pfam" id="PF12019">
    <property type="entry name" value="GspH"/>
    <property type="match status" value="1"/>
</dbReference>
<accession>A0AAE3P419</accession>
<evidence type="ECO:0000256" key="3">
    <source>
        <dbReference type="ARBA" id="ARBA00022475"/>
    </source>
</evidence>
<evidence type="ECO:0000256" key="11">
    <source>
        <dbReference type="SAM" id="Phobius"/>
    </source>
</evidence>
<keyword evidence="6 11" id="KW-0812">Transmembrane</keyword>
<feature type="transmembrane region" description="Helical" evidence="11">
    <location>
        <begin position="32"/>
        <end position="53"/>
    </location>
</feature>
<feature type="domain" description="General secretion pathway GspH" evidence="12">
    <location>
        <begin position="71"/>
        <end position="164"/>
    </location>
</feature>
<protein>
    <recommendedName>
        <fullName evidence="2">Type II secretion system protein H</fullName>
    </recommendedName>
    <alternativeName>
        <fullName evidence="10">General secretion pathway protein H</fullName>
    </alternativeName>
</protein>
<comment type="similarity">
    <text evidence="9">Belongs to the GSP H family.</text>
</comment>
<evidence type="ECO:0000256" key="5">
    <source>
        <dbReference type="ARBA" id="ARBA00022519"/>
    </source>
</evidence>
<dbReference type="AlphaFoldDB" id="A0AAE3P419"/>
<dbReference type="EMBL" id="JAPHEG010000003">
    <property type="protein sequence ID" value="MDF2953573.1"/>
    <property type="molecule type" value="Genomic_DNA"/>
</dbReference>
<evidence type="ECO:0000313" key="14">
    <source>
        <dbReference type="Proteomes" id="UP001144110"/>
    </source>
</evidence>
<evidence type="ECO:0000313" key="13">
    <source>
        <dbReference type="EMBL" id="MDF2953573.1"/>
    </source>
</evidence>
<dbReference type="SUPFAM" id="SSF54523">
    <property type="entry name" value="Pili subunits"/>
    <property type="match status" value="1"/>
</dbReference>
<dbReference type="GO" id="GO:0015627">
    <property type="term" value="C:type II protein secretion system complex"/>
    <property type="evidence" value="ECO:0007669"/>
    <property type="project" value="InterPro"/>
</dbReference>
<proteinExistence type="inferred from homology"/>
<evidence type="ECO:0000256" key="4">
    <source>
        <dbReference type="ARBA" id="ARBA00022481"/>
    </source>
</evidence>
<dbReference type="GO" id="GO:0015628">
    <property type="term" value="P:protein secretion by the type II secretion system"/>
    <property type="evidence" value="ECO:0007669"/>
    <property type="project" value="InterPro"/>
</dbReference>
<evidence type="ECO:0000256" key="10">
    <source>
        <dbReference type="ARBA" id="ARBA00030775"/>
    </source>
</evidence>
<evidence type="ECO:0000256" key="2">
    <source>
        <dbReference type="ARBA" id="ARBA00021549"/>
    </source>
</evidence>
<evidence type="ECO:0000259" key="12">
    <source>
        <dbReference type="Pfam" id="PF12019"/>
    </source>
</evidence>
<dbReference type="InterPro" id="IPR022346">
    <property type="entry name" value="T2SS_GspH"/>
</dbReference>
<dbReference type="InterPro" id="IPR045584">
    <property type="entry name" value="Pilin-like"/>
</dbReference>
<keyword evidence="3" id="KW-1003">Cell membrane</keyword>
<dbReference type="PROSITE" id="PS00409">
    <property type="entry name" value="PROKAR_NTER_METHYL"/>
    <property type="match status" value="1"/>
</dbReference>
<keyword evidence="4" id="KW-0488">Methylation</keyword>
<evidence type="ECO:0000256" key="9">
    <source>
        <dbReference type="ARBA" id="ARBA00025772"/>
    </source>
</evidence>